<organism evidence="2 3">
    <name type="scientific">Caldimonas thermodepolymerans</name>
    <dbReference type="NCBI Taxonomy" id="215580"/>
    <lineage>
        <taxon>Bacteria</taxon>
        <taxon>Pseudomonadati</taxon>
        <taxon>Pseudomonadota</taxon>
        <taxon>Betaproteobacteria</taxon>
        <taxon>Burkholderiales</taxon>
        <taxon>Sphaerotilaceae</taxon>
        <taxon>Caldimonas</taxon>
    </lineage>
</organism>
<reference evidence="2 3" key="1">
    <citation type="submission" date="2018-02" db="EMBL/GenBank/DDBJ databases">
        <title>Reclassifiation of [Polyangium] brachysporum DSM 7029 as Guopingzhaonella breviflexa gen. nov., sp. nov., a member of the family Comamonadaceae.</title>
        <authorList>
            <person name="Tang B."/>
        </authorList>
    </citation>
    <scope>NUCLEOTIDE SEQUENCE [LARGE SCALE GENOMIC DNA]</scope>
    <source>
        <strain evidence="2 3">DSM 15344</strain>
    </source>
</reference>
<feature type="domain" description="Glycosyltransferase subfamily 4-like N-terminal" evidence="1">
    <location>
        <begin position="56"/>
        <end position="219"/>
    </location>
</feature>
<dbReference type="AlphaFoldDB" id="A0A2S5T8T9"/>
<dbReference type="InterPro" id="IPR028098">
    <property type="entry name" value="Glyco_trans_4-like_N"/>
</dbReference>
<dbReference type="PANTHER" id="PTHR12526:SF636">
    <property type="entry name" value="BLL3647 PROTEIN"/>
    <property type="match status" value="1"/>
</dbReference>
<dbReference type="SUPFAM" id="SSF53756">
    <property type="entry name" value="UDP-Glycosyltransferase/glycogen phosphorylase"/>
    <property type="match status" value="1"/>
</dbReference>
<dbReference type="PANTHER" id="PTHR12526">
    <property type="entry name" value="GLYCOSYLTRANSFERASE"/>
    <property type="match status" value="1"/>
</dbReference>
<protein>
    <recommendedName>
        <fullName evidence="1">Glycosyltransferase subfamily 4-like N-terminal domain-containing protein</fullName>
    </recommendedName>
</protein>
<dbReference type="Pfam" id="PF13439">
    <property type="entry name" value="Glyco_transf_4"/>
    <property type="match status" value="1"/>
</dbReference>
<dbReference type="GO" id="GO:0016757">
    <property type="term" value="F:glycosyltransferase activity"/>
    <property type="evidence" value="ECO:0007669"/>
    <property type="project" value="UniProtKB-ARBA"/>
</dbReference>
<evidence type="ECO:0000259" key="1">
    <source>
        <dbReference type="Pfam" id="PF13439"/>
    </source>
</evidence>
<accession>A0A2S5T8T9</accession>
<dbReference type="EMBL" id="PSNY01000002">
    <property type="protein sequence ID" value="PPE71366.1"/>
    <property type="molecule type" value="Genomic_DNA"/>
</dbReference>
<comment type="caution">
    <text evidence="2">The sequence shown here is derived from an EMBL/GenBank/DDBJ whole genome shotgun (WGS) entry which is preliminary data.</text>
</comment>
<dbReference type="CDD" id="cd03801">
    <property type="entry name" value="GT4_PimA-like"/>
    <property type="match status" value="1"/>
</dbReference>
<dbReference type="Gene3D" id="3.40.50.2000">
    <property type="entry name" value="Glycogen Phosphorylase B"/>
    <property type="match status" value="2"/>
</dbReference>
<proteinExistence type="predicted"/>
<keyword evidence="3" id="KW-1185">Reference proteome</keyword>
<dbReference type="Proteomes" id="UP000239406">
    <property type="component" value="Unassembled WGS sequence"/>
</dbReference>
<evidence type="ECO:0000313" key="2">
    <source>
        <dbReference type="EMBL" id="PPE71366.1"/>
    </source>
</evidence>
<name>A0A2S5T8T9_9BURK</name>
<evidence type="ECO:0000313" key="3">
    <source>
        <dbReference type="Proteomes" id="UP000239406"/>
    </source>
</evidence>
<gene>
    <name evidence="2" type="ORF">C1702_02810</name>
</gene>
<dbReference type="Pfam" id="PF13692">
    <property type="entry name" value="Glyco_trans_1_4"/>
    <property type="match status" value="1"/>
</dbReference>
<sequence length="437" mass="47572">MAGAPVHAVRARARHRHRAARAVVCLQDLDGASMSPIPHVVVVDQSPTSGSPAGSCVLTQVQGLLSDHRVTVFADQCELPVGERLAWKRVPVPRKPLFLRYVAFQCLARLKLLAWRLAGGRAALVQATQGQFVGADIVYAHFCHRAYLQGPWKQSGVRGPRRWARWINHRFNAWTEARAVARATRVVVPSLGLAREVAACYPGSESKLVTIPNPVDTDRFRRPPGFDRAAARAGFGLPQHAFVFAFVALGDFSRKGLGLVIEALAGLEPRLRERARLLVVGGQPGEIESFRQLTLRHGVDGSVRFLGLQADVRPCLWCADGFVFPSTYETFSLAVHQAAAAALPLVVTRGLYGVEELVHDGVNGWAVERRAQAIRAAMQALLELPADELHRMGEASRRAVQRCHPGAFVDSWRRLYAQMLGTGDAVAPRTATGGGAA</sequence>